<dbReference type="PROSITE" id="PS50112">
    <property type="entry name" value="PAS"/>
    <property type="match status" value="1"/>
</dbReference>
<feature type="transmembrane region" description="Helical" evidence="3">
    <location>
        <begin position="164"/>
        <end position="185"/>
    </location>
</feature>
<evidence type="ECO:0000256" key="2">
    <source>
        <dbReference type="PROSITE-ProRule" id="PRU00284"/>
    </source>
</evidence>
<dbReference type="InterPro" id="IPR013655">
    <property type="entry name" value="PAS_fold_3"/>
</dbReference>
<dbReference type="Pfam" id="PF00015">
    <property type="entry name" value="MCPsignal"/>
    <property type="match status" value="1"/>
</dbReference>
<dbReference type="InterPro" id="IPR004089">
    <property type="entry name" value="MCPsignal_dom"/>
</dbReference>
<evidence type="ECO:0000259" key="5">
    <source>
        <dbReference type="PROSITE" id="PS50112"/>
    </source>
</evidence>
<feature type="transmembrane region" description="Helical" evidence="3">
    <location>
        <begin position="191"/>
        <end position="210"/>
    </location>
</feature>
<accession>A0ABT2D7E3</accession>
<evidence type="ECO:0000256" key="1">
    <source>
        <dbReference type="ARBA" id="ARBA00029447"/>
    </source>
</evidence>
<dbReference type="PANTHER" id="PTHR43531:SF7">
    <property type="entry name" value="AEROTAXIS RECEPTOR"/>
    <property type="match status" value="1"/>
</dbReference>
<dbReference type="Proteomes" id="UP001206126">
    <property type="component" value="Unassembled WGS sequence"/>
</dbReference>
<feature type="domain" description="Methyl-accepting transducer" evidence="4">
    <location>
        <begin position="269"/>
        <end position="498"/>
    </location>
</feature>
<dbReference type="CDD" id="cd00130">
    <property type="entry name" value="PAS"/>
    <property type="match status" value="1"/>
</dbReference>
<proteinExistence type="inferred from homology"/>
<protein>
    <submittedName>
        <fullName evidence="7">Methyl-accepting chemotaxis protein</fullName>
    </submittedName>
</protein>
<dbReference type="Gene3D" id="1.10.287.950">
    <property type="entry name" value="Methyl-accepting chemotaxis protein"/>
    <property type="match status" value="1"/>
</dbReference>
<feature type="domain" description="HAMP" evidence="6">
    <location>
        <begin position="212"/>
        <end position="264"/>
    </location>
</feature>
<dbReference type="PROSITE" id="PS50111">
    <property type="entry name" value="CHEMOTAXIS_TRANSDUC_2"/>
    <property type="match status" value="1"/>
</dbReference>
<evidence type="ECO:0000259" key="4">
    <source>
        <dbReference type="PROSITE" id="PS50111"/>
    </source>
</evidence>
<dbReference type="SUPFAM" id="SSF55785">
    <property type="entry name" value="PYP-like sensor domain (PAS domain)"/>
    <property type="match status" value="1"/>
</dbReference>
<feature type="domain" description="PAS" evidence="5">
    <location>
        <begin position="21"/>
        <end position="60"/>
    </location>
</feature>
<keyword evidence="8" id="KW-1185">Reference proteome</keyword>
<reference evidence="7 8" key="1">
    <citation type="submission" date="2022-08" db="EMBL/GenBank/DDBJ databases">
        <title>Reclassification of Massilia species as members of the genera Telluria, Duganella, Pseudoduganella, Mokoshia gen. nov. and Zemynaea gen. nov. using orthogonal and non-orthogonal genome-based approaches.</title>
        <authorList>
            <person name="Bowman J.P."/>
        </authorList>
    </citation>
    <scope>NUCLEOTIDE SEQUENCE [LARGE SCALE GENOMIC DNA]</scope>
    <source>
        <strain evidence="7 8">JCM 31605</strain>
    </source>
</reference>
<dbReference type="Gene3D" id="3.30.450.20">
    <property type="entry name" value="PAS domain"/>
    <property type="match status" value="1"/>
</dbReference>
<keyword evidence="3" id="KW-0472">Membrane</keyword>
<dbReference type="RefSeq" id="WP_258821016.1">
    <property type="nucleotide sequence ID" value="NZ_JANUHB010000001.1"/>
</dbReference>
<sequence length="515" mass="53779">MRKNLPVSSNEYVIKDRRPLVSMTDLKGRITYVNPRFVEVSGFSEEELLGSPHNVVRHPDMPPAAFADLWATLKAGQQWSGMVKNRRKNGDFYWVHANVSPVFENGRVVAYMSVRTAPAAAQVAQAQALYQGIAAGTARVRISQGEAVPLGLQGLPARVRAWPIGAWLGAGLAVLGALFVGLAAAGGMRTGILAGAALGLLLCLAMALWVRAAIVAPLRHALDAARVMAGGDLTVQVHVRGGGEIGQLMRTLRQMSSNLVAAVGDVHANVIGMRSATAEIAAGNADLAARTEAQAARLEETASSVEQLAAAVASNAEHARQANQLASLASEVAEQGSGAVARVVDTMRDIDESSRRIADITSLIDGIAFQTNLLALNAAVEAARAGELGKGFAVVATEVRALAQRSAAAAQEIKTLVDDSLARVRDGAGQAGQARQTMGDLLERTRQVAGIVDEIAQANAQQSAGIAMVNKAVHELDRITHQNAALVVQAATAARALERDAAGTARAVGLFKLAA</sequence>
<dbReference type="PROSITE" id="PS50885">
    <property type="entry name" value="HAMP"/>
    <property type="match status" value="1"/>
</dbReference>
<keyword evidence="3" id="KW-0812">Transmembrane</keyword>
<evidence type="ECO:0000259" key="6">
    <source>
        <dbReference type="PROSITE" id="PS50885"/>
    </source>
</evidence>
<keyword evidence="3" id="KW-1133">Transmembrane helix</keyword>
<dbReference type="InterPro" id="IPR035965">
    <property type="entry name" value="PAS-like_dom_sf"/>
</dbReference>
<dbReference type="InterPro" id="IPR000014">
    <property type="entry name" value="PAS"/>
</dbReference>
<gene>
    <name evidence="7" type="ORF">NX774_04815</name>
</gene>
<dbReference type="EMBL" id="JANUHB010000001">
    <property type="protein sequence ID" value="MCS0807241.1"/>
    <property type="molecule type" value="Genomic_DNA"/>
</dbReference>
<dbReference type="CDD" id="cd06225">
    <property type="entry name" value="HAMP"/>
    <property type="match status" value="1"/>
</dbReference>
<dbReference type="InterPro" id="IPR004090">
    <property type="entry name" value="Chemotax_Me-accpt_rcpt"/>
</dbReference>
<dbReference type="SMART" id="SM00304">
    <property type="entry name" value="HAMP"/>
    <property type="match status" value="1"/>
</dbReference>
<dbReference type="PRINTS" id="PR00260">
    <property type="entry name" value="CHEMTRNSDUCR"/>
</dbReference>
<comment type="similarity">
    <text evidence="1">Belongs to the methyl-accepting chemotaxis (MCP) protein family.</text>
</comment>
<dbReference type="PANTHER" id="PTHR43531">
    <property type="entry name" value="PROTEIN ICFG"/>
    <property type="match status" value="1"/>
</dbReference>
<dbReference type="InterPro" id="IPR051310">
    <property type="entry name" value="MCP_chemotaxis"/>
</dbReference>
<organism evidence="7 8">
    <name type="scientific">Massilia agilis</name>
    <dbReference type="NCBI Taxonomy" id="1811226"/>
    <lineage>
        <taxon>Bacteria</taxon>
        <taxon>Pseudomonadati</taxon>
        <taxon>Pseudomonadota</taxon>
        <taxon>Betaproteobacteria</taxon>
        <taxon>Burkholderiales</taxon>
        <taxon>Oxalobacteraceae</taxon>
        <taxon>Telluria group</taxon>
        <taxon>Massilia</taxon>
    </lineage>
</organism>
<name>A0ABT2D7E3_9BURK</name>
<dbReference type="Pfam" id="PF08447">
    <property type="entry name" value="PAS_3"/>
    <property type="match status" value="1"/>
</dbReference>
<comment type="caution">
    <text evidence="7">The sequence shown here is derived from an EMBL/GenBank/DDBJ whole genome shotgun (WGS) entry which is preliminary data.</text>
</comment>
<keyword evidence="2" id="KW-0807">Transducer</keyword>
<evidence type="ECO:0000313" key="8">
    <source>
        <dbReference type="Proteomes" id="UP001206126"/>
    </source>
</evidence>
<evidence type="ECO:0000313" key="7">
    <source>
        <dbReference type="EMBL" id="MCS0807241.1"/>
    </source>
</evidence>
<dbReference type="SMART" id="SM00283">
    <property type="entry name" value="MA"/>
    <property type="match status" value="1"/>
</dbReference>
<dbReference type="SUPFAM" id="SSF58104">
    <property type="entry name" value="Methyl-accepting chemotaxis protein (MCP) signaling domain"/>
    <property type="match status" value="1"/>
</dbReference>
<dbReference type="NCBIfam" id="TIGR00229">
    <property type="entry name" value="sensory_box"/>
    <property type="match status" value="1"/>
</dbReference>
<dbReference type="Pfam" id="PF00672">
    <property type="entry name" value="HAMP"/>
    <property type="match status" value="1"/>
</dbReference>
<evidence type="ECO:0000256" key="3">
    <source>
        <dbReference type="SAM" id="Phobius"/>
    </source>
</evidence>
<dbReference type="InterPro" id="IPR003660">
    <property type="entry name" value="HAMP_dom"/>
</dbReference>